<comment type="caution">
    <text evidence="2">The sequence shown here is derived from an EMBL/GenBank/DDBJ whole genome shotgun (WGS) entry which is preliminary data.</text>
</comment>
<evidence type="ECO:0000259" key="1">
    <source>
        <dbReference type="PROSITE" id="PS50181"/>
    </source>
</evidence>
<dbReference type="Proteomes" id="UP000639338">
    <property type="component" value="Unassembled WGS sequence"/>
</dbReference>
<evidence type="ECO:0000313" key="2">
    <source>
        <dbReference type="EMBL" id="KAF7991186.1"/>
    </source>
</evidence>
<dbReference type="InterPro" id="IPR001810">
    <property type="entry name" value="F-box_dom"/>
</dbReference>
<dbReference type="PANTHER" id="PTHR20933:SF4">
    <property type="entry name" value="F-BOX INVOLVED IN POLYQ PATHOGENESIS, ISOFORM A"/>
    <property type="match status" value="1"/>
</dbReference>
<accession>A0A834XUU0</accession>
<name>A0A834XUU0_APHGI</name>
<dbReference type="Gene3D" id="3.80.10.10">
    <property type="entry name" value="Ribonuclease Inhibitor"/>
    <property type="match status" value="1"/>
</dbReference>
<dbReference type="SUPFAM" id="SSF81383">
    <property type="entry name" value="F-box domain"/>
    <property type="match status" value="1"/>
</dbReference>
<dbReference type="SMART" id="SM00256">
    <property type="entry name" value="FBOX"/>
    <property type="match status" value="1"/>
</dbReference>
<organism evidence="2 3">
    <name type="scientific">Aphidius gifuensis</name>
    <name type="common">Parasitoid wasp</name>
    <dbReference type="NCBI Taxonomy" id="684658"/>
    <lineage>
        <taxon>Eukaryota</taxon>
        <taxon>Metazoa</taxon>
        <taxon>Ecdysozoa</taxon>
        <taxon>Arthropoda</taxon>
        <taxon>Hexapoda</taxon>
        <taxon>Insecta</taxon>
        <taxon>Pterygota</taxon>
        <taxon>Neoptera</taxon>
        <taxon>Endopterygota</taxon>
        <taxon>Hymenoptera</taxon>
        <taxon>Apocrita</taxon>
        <taxon>Ichneumonoidea</taxon>
        <taxon>Braconidae</taxon>
        <taxon>Aphidiinae</taxon>
        <taxon>Aphidius</taxon>
    </lineage>
</organism>
<proteinExistence type="predicted"/>
<gene>
    <name evidence="2" type="ORF">HCN44_002748</name>
</gene>
<dbReference type="OrthoDB" id="9974792at2759"/>
<dbReference type="InterPro" id="IPR032675">
    <property type="entry name" value="LRR_dom_sf"/>
</dbReference>
<dbReference type="Gene3D" id="1.20.1280.50">
    <property type="match status" value="1"/>
</dbReference>
<protein>
    <recommendedName>
        <fullName evidence="1">F-box domain-containing protein</fullName>
    </recommendedName>
</protein>
<dbReference type="PANTHER" id="PTHR20933">
    <property type="entry name" value="F-BOX ONLY PROTEIN 33"/>
    <property type="match status" value="1"/>
</dbReference>
<feature type="domain" description="F-box" evidence="1">
    <location>
        <begin position="1"/>
        <end position="45"/>
    </location>
</feature>
<dbReference type="GO" id="GO:0031398">
    <property type="term" value="P:positive regulation of protein ubiquitination"/>
    <property type="evidence" value="ECO:0007669"/>
    <property type="project" value="TreeGrafter"/>
</dbReference>
<dbReference type="EMBL" id="JACMRX010000004">
    <property type="protein sequence ID" value="KAF7991186.1"/>
    <property type="molecule type" value="Genomic_DNA"/>
</dbReference>
<dbReference type="PROSITE" id="PS50181">
    <property type="entry name" value="FBOX"/>
    <property type="match status" value="1"/>
</dbReference>
<dbReference type="Pfam" id="PF12937">
    <property type="entry name" value="F-box-like"/>
    <property type="match status" value="1"/>
</dbReference>
<dbReference type="InterPro" id="IPR036047">
    <property type="entry name" value="F-box-like_dom_sf"/>
</dbReference>
<dbReference type="SUPFAM" id="SSF52047">
    <property type="entry name" value="RNI-like"/>
    <property type="match status" value="1"/>
</dbReference>
<sequence length="431" mass="50228">MWSQLPELILTNIFHYLDCEDRCNVGKTCQSWNHALASPILWRCVTILIDRDLRSGFPLATEIAIKYGQHMRSLEMAWSRPYINPREFRLSSNIRAKEGLDFIEILKNKNIQIKEFILTNWFFSTNWNNRSKLLAAIAIFIRCQENLLTLSLLNAYLGVSDVLRLLRAVANSSGYHLKTLDIRGAFRDWQAPHTNSRYLRYLGRMHALNTLHLDYPALSDQVLYALANGASKTLKNFNISIRDSDVRQHTVGDSAWSNLAIDCPDLKVSYTIVNISHYDDMSYLLLPSVPLSRFEMYGGHVWDQSRSRNFRSTVGLLITHYTNTLEEVILQLRYNRELLDDLLVSMLQKCKQLTRLQYDGIIQNLGVLNDIIKLQTLCKTKFSKIHVKPKNVNTRNRQILTDITYQYNQKLYDQRVDFRIEDPTSSLLFYY</sequence>
<dbReference type="AlphaFoldDB" id="A0A834XUU0"/>
<evidence type="ECO:0000313" key="3">
    <source>
        <dbReference type="Proteomes" id="UP000639338"/>
    </source>
</evidence>
<keyword evidence="3" id="KW-1185">Reference proteome</keyword>
<reference evidence="2 3" key="1">
    <citation type="submission" date="2020-08" db="EMBL/GenBank/DDBJ databases">
        <title>Aphidius gifuensis genome sequencing and assembly.</title>
        <authorList>
            <person name="Du Z."/>
        </authorList>
    </citation>
    <scope>NUCLEOTIDE SEQUENCE [LARGE SCALE GENOMIC DNA]</scope>
    <source>
        <strain evidence="2">YNYX2018</strain>
        <tissue evidence="2">Adults</tissue>
    </source>
</reference>